<evidence type="ECO:0008006" key="3">
    <source>
        <dbReference type="Google" id="ProtNLM"/>
    </source>
</evidence>
<sequence>MLTPRSENEISSEWLCDVIKNYERRKASEEITVDVLGFDVNKGTNPGENFNSELVSVVVRTKNHTKNDEDEEMTYNFLLKLHSRNLVSKEMNRLCKTDVRELEIYSKIHPKLTEFQSKLGEGKYELKIPELIYGINDGEDFVIVMRNLKSDGYVLNDKTLGLNPQQLKLTVNQIARWHALSYVYNEKFNLLQEFPNLISGIQNIGILP</sequence>
<protein>
    <recommendedName>
        <fullName evidence="3">CHK kinase-like domain-containing protein</fullName>
    </recommendedName>
</protein>
<dbReference type="OrthoDB" id="6344432at2759"/>
<dbReference type="PANTHER" id="PTHR11012:SF30">
    <property type="entry name" value="PROTEIN KINASE-LIKE DOMAIN-CONTAINING"/>
    <property type="match status" value="1"/>
</dbReference>
<evidence type="ECO:0000313" key="2">
    <source>
        <dbReference type="Proteomes" id="UP000326759"/>
    </source>
</evidence>
<accession>A0A5N5T277</accession>
<proteinExistence type="predicted"/>
<organism evidence="1 2">
    <name type="scientific">Armadillidium nasatum</name>
    <dbReference type="NCBI Taxonomy" id="96803"/>
    <lineage>
        <taxon>Eukaryota</taxon>
        <taxon>Metazoa</taxon>
        <taxon>Ecdysozoa</taxon>
        <taxon>Arthropoda</taxon>
        <taxon>Crustacea</taxon>
        <taxon>Multicrustacea</taxon>
        <taxon>Malacostraca</taxon>
        <taxon>Eumalacostraca</taxon>
        <taxon>Peracarida</taxon>
        <taxon>Isopoda</taxon>
        <taxon>Oniscidea</taxon>
        <taxon>Crinocheta</taxon>
        <taxon>Armadillidiidae</taxon>
        <taxon>Armadillidium</taxon>
    </lineage>
</organism>
<keyword evidence="2" id="KW-1185">Reference proteome</keyword>
<dbReference type="AlphaFoldDB" id="A0A5N5T277"/>
<evidence type="ECO:0000313" key="1">
    <source>
        <dbReference type="EMBL" id="KAB7500584.1"/>
    </source>
</evidence>
<dbReference type="InterPro" id="IPR004119">
    <property type="entry name" value="EcKL"/>
</dbReference>
<dbReference type="Proteomes" id="UP000326759">
    <property type="component" value="Unassembled WGS sequence"/>
</dbReference>
<dbReference type="PANTHER" id="PTHR11012">
    <property type="entry name" value="PROTEIN KINASE-LIKE DOMAIN-CONTAINING"/>
    <property type="match status" value="1"/>
</dbReference>
<dbReference type="Pfam" id="PF02958">
    <property type="entry name" value="EcKL"/>
    <property type="match status" value="1"/>
</dbReference>
<gene>
    <name evidence="1" type="ORF">Anas_13484</name>
</gene>
<dbReference type="EMBL" id="SEYY01013525">
    <property type="protein sequence ID" value="KAB7500584.1"/>
    <property type="molecule type" value="Genomic_DNA"/>
</dbReference>
<name>A0A5N5T277_9CRUS</name>
<comment type="caution">
    <text evidence="1">The sequence shown here is derived from an EMBL/GenBank/DDBJ whole genome shotgun (WGS) entry which is preliminary data.</text>
</comment>
<reference evidence="1 2" key="1">
    <citation type="journal article" date="2019" name="PLoS Biol.">
        <title>Sex chromosomes control vertical transmission of feminizing Wolbachia symbionts in an isopod.</title>
        <authorList>
            <person name="Becking T."/>
            <person name="Chebbi M.A."/>
            <person name="Giraud I."/>
            <person name="Moumen B."/>
            <person name="Laverre T."/>
            <person name="Caubet Y."/>
            <person name="Peccoud J."/>
            <person name="Gilbert C."/>
            <person name="Cordaux R."/>
        </authorList>
    </citation>
    <scope>NUCLEOTIDE SEQUENCE [LARGE SCALE GENOMIC DNA]</scope>
    <source>
        <strain evidence="1">ANa2</strain>
        <tissue evidence="1">Whole body excluding digestive tract and cuticle</tissue>
    </source>
</reference>